<organism evidence="7 8">
    <name type="scientific">Brumimicrobium aurantiacum</name>
    <dbReference type="NCBI Taxonomy" id="1737063"/>
    <lineage>
        <taxon>Bacteria</taxon>
        <taxon>Pseudomonadati</taxon>
        <taxon>Bacteroidota</taxon>
        <taxon>Flavobacteriia</taxon>
        <taxon>Flavobacteriales</taxon>
        <taxon>Crocinitomicaceae</taxon>
        <taxon>Brumimicrobium</taxon>
    </lineage>
</organism>
<evidence type="ECO:0000256" key="1">
    <source>
        <dbReference type="ARBA" id="ARBA00022729"/>
    </source>
</evidence>
<gene>
    <name evidence="7" type="ORF">DXU93_13315</name>
</gene>
<feature type="domain" description="C-type lysozyme inhibitor" evidence="6">
    <location>
        <begin position="49"/>
        <end position="106"/>
    </location>
</feature>
<feature type="chain" id="PRO_5017669691" description="C-type lysozyme inhibitor domain-containing protein" evidence="5">
    <location>
        <begin position="22"/>
        <end position="111"/>
    </location>
</feature>
<keyword evidence="2" id="KW-0472">Membrane</keyword>
<keyword evidence="4" id="KW-0449">Lipoprotein</keyword>
<dbReference type="InterPro" id="IPR018660">
    <property type="entry name" value="MliC"/>
</dbReference>
<evidence type="ECO:0000256" key="4">
    <source>
        <dbReference type="ARBA" id="ARBA00023288"/>
    </source>
</evidence>
<dbReference type="OrthoDB" id="1273481at2"/>
<dbReference type="PROSITE" id="PS51257">
    <property type="entry name" value="PROKAR_LIPOPROTEIN"/>
    <property type="match status" value="1"/>
</dbReference>
<dbReference type="RefSeq" id="WP_116881797.1">
    <property type="nucleotide sequence ID" value="NZ_QURB01000009.1"/>
</dbReference>
<dbReference type="Proteomes" id="UP000257127">
    <property type="component" value="Unassembled WGS sequence"/>
</dbReference>
<dbReference type="AlphaFoldDB" id="A0A3E1EV23"/>
<evidence type="ECO:0000313" key="8">
    <source>
        <dbReference type="Proteomes" id="UP000257127"/>
    </source>
</evidence>
<evidence type="ECO:0000256" key="3">
    <source>
        <dbReference type="ARBA" id="ARBA00023139"/>
    </source>
</evidence>
<protein>
    <recommendedName>
        <fullName evidence="6">C-type lysozyme inhibitor domain-containing protein</fullName>
    </recommendedName>
</protein>
<evidence type="ECO:0000256" key="2">
    <source>
        <dbReference type="ARBA" id="ARBA00023136"/>
    </source>
</evidence>
<evidence type="ECO:0000313" key="7">
    <source>
        <dbReference type="EMBL" id="RFC53405.1"/>
    </source>
</evidence>
<name>A0A3E1EV23_9FLAO</name>
<keyword evidence="8" id="KW-1185">Reference proteome</keyword>
<accession>A0A3E1EV23</accession>
<dbReference type="SUPFAM" id="SSF141488">
    <property type="entry name" value="YdhA-like"/>
    <property type="match status" value="1"/>
</dbReference>
<reference evidence="7 8" key="1">
    <citation type="submission" date="2018-08" db="EMBL/GenBank/DDBJ databases">
        <title>The draft genome squence of Brumimicrobium sp. N62.</title>
        <authorList>
            <person name="Du Z.-J."/>
            <person name="Luo H.-R."/>
        </authorList>
    </citation>
    <scope>NUCLEOTIDE SEQUENCE [LARGE SCALE GENOMIC DNA]</scope>
    <source>
        <strain evidence="7 8">N62</strain>
    </source>
</reference>
<keyword evidence="3" id="KW-0564">Palmitate</keyword>
<dbReference type="InterPro" id="IPR036328">
    <property type="entry name" value="MliC_sf"/>
</dbReference>
<keyword evidence="1 5" id="KW-0732">Signal</keyword>
<dbReference type="Pfam" id="PF09864">
    <property type="entry name" value="MliC"/>
    <property type="match status" value="1"/>
</dbReference>
<dbReference type="Gene3D" id="2.40.128.200">
    <property type="match status" value="1"/>
</dbReference>
<evidence type="ECO:0000256" key="5">
    <source>
        <dbReference type="SAM" id="SignalP"/>
    </source>
</evidence>
<dbReference type="EMBL" id="QURB01000009">
    <property type="protein sequence ID" value="RFC53405.1"/>
    <property type="molecule type" value="Genomic_DNA"/>
</dbReference>
<evidence type="ECO:0000259" key="6">
    <source>
        <dbReference type="Pfam" id="PF09864"/>
    </source>
</evidence>
<proteinExistence type="predicted"/>
<feature type="signal peptide" evidence="5">
    <location>
        <begin position="1"/>
        <end position="21"/>
    </location>
</feature>
<sequence length="111" mass="12528">MPKIKAIIVLTLSTLLSVSCTYSPSAKTTISTEQNEDTVQTKIENEDGTLNILFDNINNTAIIQLNNGEKIKLKSKKPASGMWYANDQYELRGKGEHFDLYRNDKKVFSNQ</sequence>
<comment type="caution">
    <text evidence="7">The sequence shown here is derived from an EMBL/GenBank/DDBJ whole genome shotgun (WGS) entry which is preliminary data.</text>
</comment>